<comment type="subcellular location">
    <subcellularLocation>
        <location evidence="3">Cell projection</location>
        <location evidence="3">Ruffle membrane</location>
    </subcellularLocation>
    <subcellularLocation>
        <location evidence="2">Cytoplasm</location>
    </subcellularLocation>
    <subcellularLocation>
        <location evidence="1">Membrane</location>
        <topology evidence="1">Peripheral membrane protein</topology>
    </subcellularLocation>
</comment>
<dbReference type="Pfam" id="PF03061">
    <property type="entry name" value="4HBT"/>
    <property type="match status" value="1"/>
</dbReference>
<comment type="catalytic activity">
    <reaction evidence="22">
        <text>dodecanoyl-CoA + H2O = dodecanoate + CoA + H(+)</text>
        <dbReference type="Rhea" id="RHEA:30135"/>
        <dbReference type="ChEBI" id="CHEBI:15377"/>
        <dbReference type="ChEBI" id="CHEBI:15378"/>
        <dbReference type="ChEBI" id="CHEBI:18262"/>
        <dbReference type="ChEBI" id="CHEBI:57287"/>
        <dbReference type="ChEBI" id="CHEBI:57375"/>
    </reaction>
    <physiologicalReaction direction="left-to-right" evidence="22">
        <dbReference type="Rhea" id="RHEA:30136"/>
    </physiologicalReaction>
</comment>
<comment type="catalytic activity">
    <reaction evidence="21">
        <text>decanoyl-CoA + H2O = decanoate + CoA + H(+)</text>
        <dbReference type="Rhea" id="RHEA:40059"/>
        <dbReference type="ChEBI" id="CHEBI:15377"/>
        <dbReference type="ChEBI" id="CHEBI:15378"/>
        <dbReference type="ChEBI" id="CHEBI:27689"/>
        <dbReference type="ChEBI" id="CHEBI:57287"/>
        <dbReference type="ChEBI" id="CHEBI:61430"/>
    </reaction>
    <physiologicalReaction direction="left-to-right" evidence="21">
        <dbReference type="Rhea" id="RHEA:40060"/>
    </physiologicalReaction>
</comment>
<evidence type="ECO:0000256" key="10">
    <source>
        <dbReference type="ARBA" id="ARBA00023098"/>
    </source>
</evidence>
<evidence type="ECO:0000256" key="13">
    <source>
        <dbReference type="ARBA" id="ARBA00035852"/>
    </source>
</evidence>
<evidence type="ECO:0000256" key="15">
    <source>
        <dbReference type="ARBA" id="ARBA00038456"/>
    </source>
</evidence>
<dbReference type="PANTHER" id="PTHR12418">
    <property type="entry name" value="ACYL-COENZYME A THIOESTERASE THEM4"/>
    <property type="match status" value="1"/>
</dbReference>
<evidence type="ECO:0000256" key="12">
    <source>
        <dbReference type="ARBA" id="ARBA00023273"/>
    </source>
</evidence>
<evidence type="ECO:0000256" key="19">
    <source>
        <dbReference type="ARBA" id="ARBA00047588"/>
    </source>
</evidence>
<evidence type="ECO:0000313" key="26">
    <source>
        <dbReference type="Proteomes" id="UP001569153"/>
    </source>
</evidence>
<protein>
    <recommendedName>
        <fullName evidence="17">Acyl-coenzyme A thioesterase THEM4</fullName>
        <ecNumber evidence="16">3.1.2.2</ecNumber>
    </recommendedName>
    <alternativeName>
        <fullName evidence="18">Thioesterase superfamily member 4</fullName>
    </alternativeName>
</protein>
<evidence type="ECO:0000256" key="7">
    <source>
        <dbReference type="ARBA" id="ARBA00022801"/>
    </source>
</evidence>
<comment type="catalytic activity">
    <reaction evidence="23">
        <text>tetradecanoyl-CoA + H2O = tetradecanoate + CoA + H(+)</text>
        <dbReference type="Rhea" id="RHEA:40119"/>
        <dbReference type="ChEBI" id="CHEBI:15377"/>
        <dbReference type="ChEBI" id="CHEBI:15378"/>
        <dbReference type="ChEBI" id="CHEBI:30807"/>
        <dbReference type="ChEBI" id="CHEBI:57287"/>
        <dbReference type="ChEBI" id="CHEBI:57385"/>
    </reaction>
    <physiologicalReaction direction="left-to-right" evidence="23">
        <dbReference type="Rhea" id="RHEA:40120"/>
    </physiologicalReaction>
</comment>
<keyword evidence="7 25" id="KW-0378">Hydrolase</keyword>
<dbReference type="GO" id="GO:0016787">
    <property type="term" value="F:hydrolase activity"/>
    <property type="evidence" value="ECO:0007669"/>
    <property type="project" value="UniProtKB-KW"/>
</dbReference>
<evidence type="ECO:0000256" key="20">
    <source>
        <dbReference type="ARBA" id="ARBA00047734"/>
    </source>
</evidence>
<dbReference type="InterPro" id="IPR029069">
    <property type="entry name" value="HotDog_dom_sf"/>
</dbReference>
<evidence type="ECO:0000256" key="9">
    <source>
        <dbReference type="ARBA" id="ARBA00022946"/>
    </source>
</evidence>
<dbReference type="RefSeq" id="WP_371729943.1">
    <property type="nucleotide sequence ID" value="NZ_JBGOOT010000003.1"/>
</dbReference>
<keyword evidence="10" id="KW-0443">Lipid metabolism</keyword>
<keyword evidence="26" id="KW-1185">Reference proteome</keyword>
<dbReference type="EMBL" id="JBGOOT010000003">
    <property type="protein sequence ID" value="MEZ8194441.1"/>
    <property type="molecule type" value="Genomic_DNA"/>
</dbReference>
<comment type="catalytic activity">
    <reaction evidence="20">
        <text>hexadecanoyl-CoA + H2O = hexadecanoate + CoA + H(+)</text>
        <dbReference type="Rhea" id="RHEA:16645"/>
        <dbReference type="ChEBI" id="CHEBI:7896"/>
        <dbReference type="ChEBI" id="CHEBI:15377"/>
        <dbReference type="ChEBI" id="CHEBI:15378"/>
        <dbReference type="ChEBI" id="CHEBI:57287"/>
        <dbReference type="ChEBI" id="CHEBI:57379"/>
        <dbReference type="EC" id="3.1.2.2"/>
    </reaction>
    <physiologicalReaction direction="left-to-right" evidence="20">
        <dbReference type="Rhea" id="RHEA:16646"/>
    </physiologicalReaction>
</comment>
<evidence type="ECO:0000256" key="1">
    <source>
        <dbReference type="ARBA" id="ARBA00004170"/>
    </source>
</evidence>
<evidence type="ECO:0000256" key="17">
    <source>
        <dbReference type="ARBA" id="ARBA00040123"/>
    </source>
</evidence>
<keyword evidence="12" id="KW-0966">Cell projection</keyword>
<evidence type="ECO:0000256" key="21">
    <source>
        <dbReference type="ARBA" id="ARBA00047969"/>
    </source>
</evidence>
<evidence type="ECO:0000256" key="4">
    <source>
        <dbReference type="ARBA" id="ARBA00022475"/>
    </source>
</evidence>
<keyword evidence="4" id="KW-1003">Cell membrane</keyword>
<keyword evidence="6" id="KW-0053">Apoptosis</keyword>
<dbReference type="CDD" id="cd03443">
    <property type="entry name" value="PaaI_thioesterase"/>
    <property type="match status" value="1"/>
</dbReference>
<organism evidence="25 26">
    <name type="scientific">Vibrio cortegadensis</name>
    <dbReference type="NCBI Taxonomy" id="1328770"/>
    <lineage>
        <taxon>Bacteria</taxon>
        <taxon>Pseudomonadati</taxon>
        <taxon>Pseudomonadota</taxon>
        <taxon>Gammaproteobacteria</taxon>
        <taxon>Vibrionales</taxon>
        <taxon>Vibrionaceae</taxon>
        <taxon>Vibrio</taxon>
    </lineage>
</organism>
<dbReference type="PANTHER" id="PTHR12418:SF19">
    <property type="entry name" value="ACYL-COENZYME A THIOESTERASE THEM4"/>
    <property type="match status" value="1"/>
</dbReference>
<dbReference type="Gene3D" id="3.10.129.10">
    <property type="entry name" value="Hotdog Thioesterase"/>
    <property type="match status" value="1"/>
</dbReference>
<sequence>MLIQRPENHQSCVICGEKKSDHELGLTFIVEEEGVVSTTFTPTRVVQGYQGVMHGGMICSLLDSAMTNCLFSLGVHAMTADLNVRFIHPVPLDQPITILGEFIQQRRGIYQLSSSLTHLGVKLATATAKFVVPKP</sequence>
<keyword evidence="8" id="KW-0276">Fatty acid metabolism</keyword>
<evidence type="ECO:0000256" key="5">
    <source>
        <dbReference type="ARBA" id="ARBA00022490"/>
    </source>
</evidence>
<proteinExistence type="inferred from homology"/>
<evidence type="ECO:0000256" key="6">
    <source>
        <dbReference type="ARBA" id="ARBA00022703"/>
    </source>
</evidence>
<comment type="caution">
    <text evidence="25">The sequence shown here is derived from an EMBL/GenBank/DDBJ whole genome shotgun (WGS) entry which is preliminary data.</text>
</comment>
<evidence type="ECO:0000256" key="16">
    <source>
        <dbReference type="ARBA" id="ARBA00038848"/>
    </source>
</evidence>
<comment type="similarity">
    <text evidence="15">Belongs to the THEM4/THEM5 thioesterase family.</text>
</comment>
<name>A0ABV4M4H9_9VIBR</name>
<dbReference type="InterPro" id="IPR006683">
    <property type="entry name" value="Thioestr_dom"/>
</dbReference>
<evidence type="ECO:0000256" key="2">
    <source>
        <dbReference type="ARBA" id="ARBA00004496"/>
    </source>
</evidence>
<keyword evidence="9" id="KW-0809">Transit peptide</keyword>
<evidence type="ECO:0000256" key="18">
    <source>
        <dbReference type="ARBA" id="ARBA00043210"/>
    </source>
</evidence>
<comment type="catalytic activity">
    <reaction evidence="13">
        <text>(5Z,8Z,11Z,14Z)-eicosatetraenoyl-CoA + H2O = (5Z,8Z,11Z,14Z)-eicosatetraenoate + CoA + H(+)</text>
        <dbReference type="Rhea" id="RHEA:40151"/>
        <dbReference type="ChEBI" id="CHEBI:15377"/>
        <dbReference type="ChEBI" id="CHEBI:15378"/>
        <dbReference type="ChEBI" id="CHEBI:32395"/>
        <dbReference type="ChEBI" id="CHEBI:57287"/>
        <dbReference type="ChEBI" id="CHEBI:57368"/>
    </reaction>
    <physiologicalReaction direction="left-to-right" evidence="13">
        <dbReference type="Rhea" id="RHEA:40152"/>
    </physiologicalReaction>
</comment>
<gene>
    <name evidence="25" type="ORF">ACED38_05995</name>
</gene>
<dbReference type="InterPro" id="IPR052365">
    <property type="entry name" value="THEM4/THEM5_acyl-CoA_thioest"/>
</dbReference>
<evidence type="ECO:0000256" key="8">
    <source>
        <dbReference type="ARBA" id="ARBA00022832"/>
    </source>
</evidence>
<dbReference type="Proteomes" id="UP001569153">
    <property type="component" value="Unassembled WGS sequence"/>
</dbReference>
<evidence type="ECO:0000256" key="22">
    <source>
        <dbReference type="ARBA" id="ARBA00048074"/>
    </source>
</evidence>
<keyword evidence="5" id="KW-0963">Cytoplasm</keyword>
<evidence type="ECO:0000256" key="14">
    <source>
        <dbReference type="ARBA" id="ARBA00037002"/>
    </source>
</evidence>
<comment type="catalytic activity">
    <reaction evidence="14">
        <text>(9Z)-octadecenoyl-CoA + H2O = (9Z)-octadecenoate + CoA + H(+)</text>
        <dbReference type="Rhea" id="RHEA:40139"/>
        <dbReference type="ChEBI" id="CHEBI:15377"/>
        <dbReference type="ChEBI" id="CHEBI:15378"/>
        <dbReference type="ChEBI" id="CHEBI:30823"/>
        <dbReference type="ChEBI" id="CHEBI:57287"/>
        <dbReference type="ChEBI" id="CHEBI:57387"/>
    </reaction>
    <physiologicalReaction direction="left-to-right" evidence="14">
        <dbReference type="Rhea" id="RHEA:40140"/>
    </physiologicalReaction>
</comment>
<evidence type="ECO:0000313" key="25">
    <source>
        <dbReference type="EMBL" id="MEZ8194441.1"/>
    </source>
</evidence>
<evidence type="ECO:0000256" key="11">
    <source>
        <dbReference type="ARBA" id="ARBA00023136"/>
    </source>
</evidence>
<accession>A0ABV4M4H9</accession>
<keyword evidence="11" id="KW-0472">Membrane</keyword>
<comment type="catalytic activity">
    <reaction evidence="19">
        <text>octanoyl-CoA + H2O = octanoate + CoA + H(+)</text>
        <dbReference type="Rhea" id="RHEA:30143"/>
        <dbReference type="ChEBI" id="CHEBI:15377"/>
        <dbReference type="ChEBI" id="CHEBI:15378"/>
        <dbReference type="ChEBI" id="CHEBI:25646"/>
        <dbReference type="ChEBI" id="CHEBI:57287"/>
        <dbReference type="ChEBI" id="CHEBI:57386"/>
    </reaction>
    <physiologicalReaction direction="left-to-right" evidence="19">
        <dbReference type="Rhea" id="RHEA:30144"/>
    </physiologicalReaction>
</comment>
<dbReference type="EC" id="3.1.2.2" evidence="16"/>
<dbReference type="SUPFAM" id="SSF54637">
    <property type="entry name" value="Thioesterase/thiol ester dehydrase-isomerase"/>
    <property type="match status" value="1"/>
</dbReference>
<reference evidence="25 26" key="1">
    <citation type="submission" date="2024-06" db="EMBL/GenBank/DDBJ databases">
        <authorList>
            <person name="Steensen K."/>
            <person name="Seneca J."/>
            <person name="Bartlau N."/>
            <person name="Yu A.X."/>
            <person name="Polz M.F."/>
        </authorList>
    </citation>
    <scope>NUCLEOTIDE SEQUENCE [LARGE SCALE GENOMIC DNA]</scope>
    <source>
        <strain evidence="25 26">FF146</strain>
    </source>
</reference>
<feature type="domain" description="Thioesterase" evidence="24">
    <location>
        <begin position="50"/>
        <end position="107"/>
    </location>
</feature>
<evidence type="ECO:0000256" key="23">
    <source>
        <dbReference type="ARBA" id="ARBA00048180"/>
    </source>
</evidence>
<evidence type="ECO:0000259" key="24">
    <source>
        <dbReference type="Pfam" id="PF03061"/>
    </source>
</evidence>
<evidence type="ECO:0000256" key="3">
    <source>
        <dbReference type="ARBA" id="ARBA00004632"/>
    </source>
</evidence>